<dbReference type="InterPro" id="IPR041667">
    <property type="entry name" value="Cupin_8"/>
</dbReference>
<dbReference type="GO" id="GO:0016787">
    <property type="term" value="F:hydrolase activity"/>
    <property type="evidence" value="ECO:0007669"/>
    <property type="project" value="UniProtKB-KW"/>
</dbReference>
<keyword evidence="4" id="KW-1185">Reference proteome</keyword>
<comment type="caution">
    <text evidence="3">The sequence shown here is derived from an EMBL/GenBank/DDBJ whole genome shotgun (WGS) entry which is preliminary data.</text>
</comment>
<proteinExistence type="predicted"/>
<dbReference type="Pfam" id="PF13621">
    <property type="entry name" value="Cupin_8"/>
    <property type="match status" value="1"/>
</dbReference>
<name>A0A8S3U532_MYTED</name>
<organism evidence="3 4">
    <name type="scientific">Mytilus edulis</name>
    <name type="common">Blue mussel</name>
    <dbReference type="NCBI Taxonomy" id="6550"/>
    <lineage>
        <taxon>Eukaryota</taxon>
        <taxon>Metazoa</taxon>
        <taxon>Spiralia</taxon>
        <taxon>Lophotrochozoa</taxon>
        <taxon>Mollusca</taxon>
        <taxon>Bivalvia</taxon>
        <taxon>Autobranchia</taxon>
        <taxon>Pteriomorphia</taxon>
        <taxon>Mytilida</taxon>
        <taxon>Mytiloidea</taxon>
        <taxon>Mytilidae</taxon>
        <taxon>Mytilinae</taxon>
        <taxon>Mytilus</taxon>
    </lineage>
</organism>
<keyword evidence="3" id="KW-0560">Oxidoreductase</keyword>
<dbReference type="EC" id="3.4.-.-" evidence="3"/>
<dbReference type="EMBL" id="CAJPWZ010002578">
    <property type="protein sequence ID" value="CAG2240967.1"/>
    <property type="molecule type" value="Genomic_DNA"/>
</dbReference>
<evidence type="ECO:0000259" key="2">
    <source>
        <dbReference type="PROSITE" id="PS51184"/>
    </source>
</evidence>
<evidence type="ECO:0000256" key="1">
    <source>
        <dbReference type="SAM" id="MobiDB-lite"/>
    </source>
</evidence>
<dbReference type="Proteomes" id="UP000683360">
    <property type="component" value="Unassembled WGS sequence"/>
</dbReference>
<dbReference type="InterPro" id="IPR014710">
    <property type="entry name" value="RmlC-like_jellyroll"/>
</dbReference>
<gene>
    <name evidence="3" type="ORF">MEDL_53236</name>
</gene>
<dbReference type="AlphaFoldDB" id="A0A8S3U532"/>
<feature type="region of interest" description="Disordered" evidence="1">
    <location>
        <begin position="1"/>
        <end position="20"/>
    </location>
</feature>
<sequence>MRSEHLKGHKITHSGDKPFACPVEDTAEKNNYMTNSFTSGDGMTSRGITFRDPETGCCILQTQLLQISGQKQVLLFEPHDNTRLYESHIPEAMLAYNHSTKQFTRNQLAQSTSMVMSPVDIKKVDFKRFPKFASTYPLNCTLNEGDVLFMPSFWWHEVQSVPNRKEKRNLAVNYWYEPFLTKEFPCPTCKLDVNPKYRHLL</sequence>
<dbReference type="GO" id="GO:0106155">
    <property type="term" value="F:peptidyl-lysine 3-dioxygenase activity"/>
    <property type="evidence" value="ECO:0007669"/>
    <property type="project" value="UniProtKB-EC"/>
</dbReference>
<protein>
    <submittedName>
        <fullName evidence="3">JMJD7</fullName>
        <ecNumber evidence="3">1.14.11.63</ecNumber>
        <ecNumber evidence="3">3.4.-.-</ecNumber>
    </submittedName>
</protein>
<evidence type="ECO:0000313" key="4">
    <source>
        <dbReference type="Proteomes" id="UP000683360"/>
    </source>
</evidence>
<dbReference type="PANTHER" id="PTHR12461:SF83">
    <property type="entry name" value="JMJC DOMAIN-CONTAINING PROTEIN"/>
    <property type="match status" value="1"/>
</dbReference>
<accession>A0A8S3U532</accession>
<dbReference type="InterPro" id="IPR003347">
    <property type="entry name" value="JmjC_dom"/>
</dbReference>
<feature type="domain" description="JmjC" evidence="2">
    <location>
        <begin position="1"/>
        <end position="193"/>
    </location>
</feature>
<dbReference type="Gene3D" id="2.60.120.10">
    <property type="entry name" value="Jelly Rolls"/>
    <property type="match status" value="1"/>
</dbReference>
<dbReference type="PROSITE" id="PS51184">
    <property type="entry name" value="JMJC"/>
    <property type="match status" value="1"/>
</dbReference>
<dbReference type="PANTHER" id="PTHR12461">
    <property type="entry name" value="HYPOXIA-INDUCIBLE FACTOR 1 ALPHA INHIBITOR-RELATED"/>
    <property type="match status" value="1"/>
</dbReference>
<dbReference type="EC" id="1.14.11.63" evidence="3"/>
<reference evidence="3" key="1">
    <citation type="submission" date="2021-03" db="EMBL/GenBank/DDBJ databases">
        <authorList>
            <person name="Bekaert M."/>
        </authorList>
    </citation>
    <scope>NUCLEOTIDE SEQUENCE</scope>
</reference>
<dbReference type="OrthoDB" id="415358at2759"/>
<dbReference type="Gene3D" id="3.30.160.60">
    <property type="entry name" value="Classic Zinc Finger"/>
    <property type="match status" value="1"/>
</dbReference>
<keyword evidence="3" id="KW-0378">Hydrolase</keyword>
<evidence type="ECO:0000313" key="3">
    <source>
        <dbReference type="EMBL" id="CAG2240967.1"/>
    </source>
</evidence>
<dbReference type="SUPFAM" id="SSF51197">
    <property type="entry name" value="Clavaminate synthase-like"/>
    <property type="match status" value="1"/>
</dbReference>